<dbReference type="PANTHER" id="PTHR15615">
    <property type="match status" value="1"/>
</dbReference>
<feature type="region of interest" description="Disordered" evidence="1">
    <location>
        <begin position="1"/>
        <end position="67"/>
    </location>
</feature>
<name>A0AAD7HP43_9AGAR</name>
<dbReference type="InterPro" id="IPR006671">
    <property type="entry name" value="Cyclin_N"/>
</dbReference>
<dbReference type="GO" id="GO:0016538">
    <property type="term" value="F:cyclin-dependent protein serine/threonine kinase regulator activity"/>
    <property type="evidence" value="ECO:0007669"/>
    <property type="project" value="TreeGrafter"/>
</dbReference>
<keyword evidence="4" id="KW-1185">Reference proteome</keyword>
<feature type="compositionally biased region" description="Basic and acidic residues" evidence="1">
    <location>
        <begin position="50"/>
        <end position="67"/>
    </location>
</feature>
<dbReference type="GO" id="GO:0000307">
    <property type="term" value="C:cyclin-dependent protein kinase holoenzyme complex"/>
    <property type="evidence" value="ECO:0007669"/>
    <property type="project" value="TreeGrafter"/>
</dbReference>
<feature type="domain" description="Cyclin N-terminal" evidence="2">
    <location>
        <begin position="103"/>
        <end position="199"/>
    </location>
</feature>
<accession>A0AAD7HP43</accession>
<evidence type="ECO:0000313" key="4">
    <source>
        <dbReference type="Proteomes" id="UP001215598"/>
    </source>
</evidence>
<dbReference type="SUPFAM" id="SSF47954">
    <property type="entry name" value="Cyclin-like"/>
    <property type="match status" value="1"/>
</dbReference>
<dbReference type="EMBL" id="JARKIB010000197">
    <property type="protein sequence ID" value="KAJ7725047.1"/>
    <property type="molecule type" value="Genomic_DNA"/>
</dbReference>
<comment type="caution">
    <text evidence="3">The sequence shown here is derived from an EMBL/GenBank/DDBJ whole genome shotgun (WGS) entry which is preliminary data.</text>
</comment>
<dbReference type="Gene3D" id="1.10.472.10">
    <property type="entry name" value="Cyclin-like"/>
    <property type="match status" value="1"/>
</dbReference>
<dbReference type="AlphaFoldDB" id="A0AAD7HP43"/>
<dbReference type="CDD" id="cd20557">
    <property type="entry name" value="CYCLIN_ScPCL1-like"/>
    <property type="match status" value="1"/>
</dbReference>
<evidence type="ECO:0000256" key="1">
    <source>
        <dbReference type="SAM" id="MobiDB-lite"/>
    </source>
</evidence>
<dbReference type="GO" id="GO:0005634">
    <property type="term" value="C:nucleus"/>
    <property type="evidence" value="ECO:0007669"/>
    <property type="project" value="TreeGrafter"/>
</dbReference>
<dbReference type="GO" id="GO:0019901">
    <property type="term" value="F:protein kinase binding"/>
    <property type="evidence" value="ECO:0007669"/>
    <property type="project" value="InterPro"/>
</dbReference>
<organism evidence="3 4">
    <name type="scientific">Mycena metata</name>
    <dbReference type="NCBI Taxonomy" id="1033252"/>
    <lineage>
        <taxon>Eukaryota</taxon>
        <taxon>Fungi</taxon>
        <taxon>Dikarya</taxon>
        <taxon>Basidiomycota</taxon>
        <taxon>Agaricomycotina</taxon>
        <taxon>Agaricomycetes</taxon>
        <taxon>Agaricomycetidae</taxon>
        <taxon>Agaricales</taxon>
        <taxon>Marasmiineae</taxon>
        <taxon>Mycenaceae</taxon>
        <taxon>Mycena</taxon>
    </lineage>
</organism>
<dbReference type="InterPro" id="IPR036915">
    <property type="entry name" value="Cyclin-like_sf"/>
</dbReference>
<evidence type="ECO:0000313" key="3">
    <source>
        <dbReference type="EMBL" id="KAJ7725047.1"/>
    </source>
</evidence>
<dbReference type="InterPro" id="IPR013922">
    <property type="entry name" value="Cyclin_PHO80-like"/>
</dbReference>
<feature type="compositionally biased region" description="Basic residues" evidence="1">
    <location>
        <begin position="20"/>
        <end position="32"/>
    </location>
</feature>
<dbReference type="Pfam" id="PF00134">
    <property type="entry name" value="Cyclin_N"/>
    <property type="match status" value="1"/>
</dbReference>
<dbReference type="Proteomes" id="UP001215598">
    <property type="component" value="Unassembled WGS sequence"/>
</dbReference>
<gene>
    <name evidence="3" type="ORF">B0H16DRAFT_1472023</name>
</gene>
<protein>
    <recommendedName>
        <fullName evidence="2">Cyclin N-terminal domain-containing protein</fullName>
    </recommendedName>
</protein>
<proteinExistence type="predicted"/>
<reference evidence="3" key="1">
    <citation type="submission" date="2023-03" db="EMBL/GenBank/DDBJ databases">
        <title>Massive genome expansion in bonnet fungi (Mycena s.s.) driven by repeated elements and novel gene families across ecological guilds.</title>
        <authorList>
            <consortium name="Lawrence Berkeley National Laboratory"/>
            <person name="Harder C.B."/>
            <person name="Miyauchi S."/>
            <person name="Viragh M."/>
            <person name="Kuo A."/>
            <person name="Thoen E."/>
            <person name="Andreopoulos B."/>
            <person name="Lu D."/>
            <person name="Skrede I."/>
            <person name="Drula E."/>
            <person name="Henrissat B."/>
            <person name="Morin E."/>
            <person name="Kohler A."/>
            <person name="Barry K."/>
            <person name="LaButti K."/>
            <person name="Morin E."/>
            <person name="Salamov A."/>
            <person name="Lipzen A."/>
            <person name="Mereny Z."/>
            <person name="Hegedus B."/>
            <person name="Baldrian P."/>
            <person name="Stursova M."/>
            <person name="Weitz H."/>
            <person name="Taylor A."/>
            <person name="Grigoriev I.V."/>
            <person name="Nagy L.G."/>
            <person name="Martin F."/>
            <person name="Kauserud H."/>
        </authorList>
    </citation>
    <scope>NUCLEOTIDE SEQUENCE</scope>
    <source>
        <strain evidence="3">CBHHK182m</strain>
    </source>
</reference>
<sequence length="245" mass="28492">MQQTKQRSTRSKPQREGQKKRTQHPYRTRNRQSGRDTHHTKTPAPTPTEQRTDAKADAHRDRRTETHWDPYYGKKDIAELSAKFITHLFQSPPFPSRTDRPQAYLPFFIAYAIRCTELTDEIVYAALVLVQRIKSRFPGTTPSSGHRLFIGCLMLASKFLCDWTYSNKGWRKIAQNIYTLREINRLERDICKNLEWDITMDSTTIYSFGALLNHDFAGDAEGPYPTYPIHAAAKRETLHPLDYSN</sequence>
<evidence type="ECO:0000259" key="2">
    <source>
        <dbReference type="Pfam" id="PF00134"/>
    </source>
</evidence>
<dbReference type="PANTHER" id="PTHR15615:SF108">
    <property type="entry name" value="PROTEIN CNPPD1"/>
    <property type="match status" value="1"/>
</dbReference>